<keyword evidence="2" id="KW-1185">Reference proteome</keyword>
<comment type="caution">
    <text evidence="1">The sequence shown here is derived from an EMBL/GenBank/DDBJ whole genome shotgun (WGS) entry which is preliminary data.</text>
</comment>
<dbReference type="EMBL" id="JBFDAA010000005">
    <property type="protein sequence ID" value="KAL1132064.1"/>
    <property type="molecule type" value="Genomic_DNA"/>
</dbReference>
<evidence type="ECO:0000313" key="2">
    <source>
        <dbReference type="Proteomes" id="UP001558652"/>
    </source>
</evidence>
<reference evidence="1 2" key="1">
    <citation type="submission" date="2024-07" db="EMBL/GenBank/DDBJ databases">
        <title>Chromosome-level genome assembly of the water stick insect Ranatra chinensis (Heteroptera: Nepidae).</title>
        <authorList>
            <person name="Liu X."/>
        </authorList>
    </citation>
    <scope>NUCLEOTIDE SEQUENCE [LARGE SCALE GENOMIC DNA]</scope>
    <source>
        <strain evidence="1">Cailab_2021Rc</strain>
        <tissue evidence="1">Muscle</tissue>
    </source>
</reference>
<protein>
    <recommendedName>
        <fullName evidence="3">Transposase</fullName>
    </recommendedName>
</protein>
<evidence type="ECO:0008006" key="3">
    <source>
        <dbReference type="Google" id="ProtNLM"/>
    </source>
</evidence>
<name>A0ABD0YNI6_9HEMI</name>
<dbReference type="AlphaFoldDB" id="A0ABD0YNI6"/>
<evidence type="ECO:0000313" key="1">
    <source>
        <dbReference type="EMBL" id="KAL1132064.1"/>
    </source>
</evidence>
<accession>A0ABD0YNI6</accession>
<gene>
    <name evidence="1" type="ORF">AAG570_010022</name>
</gene>
<dbReference type="Proteomes" id="UP001558652">
    <property type="component" value="Unassembled WGS sequence"/>
</dbReference>
<sequence length="209" mass="24641">MTKMVAEELAWCKVCARAKYVRTPQETPQMVTPTPEKPLEVVEADSVFLDEAIRLTLIDLLTRFAYNYPLQAKTGKRVRRRALLAYNSSLHSATGYTPLELMRAWQREDSRVSIQYVCGELVDYDDRKTRDRVDRLNIKATYRWNRVQAGDYVFIKNWYRRRKTDPQFVGPYIVDTKLLRFRLKVKCVETGRVRVIHANESRPPRTRQP</sequence>
<organism evidence="1 2">
    <name type="scientific">Ranatra chinensis</name>
    <dbReference type="NCBI Taxonomy" id="642074"/>
    <lineage>
        <taxon>Eukaryota</taxon>
        <taxon>Metazoa</taxon>
        <taxon>Ecdysozoa</taxon>
        <taxon>Arthropoda</taxon>
        <taxon>Hexapoda</taxon>
        <taxon>Insecta</taxon>
        <taxon>Pterygota</taxon>
        <taxon>Neoptera</taxon>
        <taxon>Paraneoptera</taxon>
        <taxon>Hemiptera</taxon>
        <taxon>Heteroptera</taxon>
        <taxon>Panheteroptera</taxon>
        <taxon>Nepomorpha</taxon>
        <taxon>Nepidae</taxon>
        <taxon>Ranatrinae</taxon>
        <taxon>Ranatra</taxon>
    </lineage>
</organism>
<proteinExistence type="predicted"/>